<dbReference type="EMBL" id="JAPUFD010000019">
    <property type="protein sequence ID" value="MDI1492524.1"/>
    <property type="molecule type" value="Genomic_DNA"/>
</dbReference>
<dbReference type="Proteomes" id="UP001161017">
    <property type="component" value="Unassembled WGS sequence"/>
</dbReference>
<dbReference type="AlphaFoldDB" id="A0AA43TYI9"/>
<evidence type="ECO:0000313" key="1">
    <source>
        <dbReference type="EMBL" id="MDI1492524.1"/>
    </source>
</evidence>
<comment type="caution">
    <text evidence="1">The sequence shown here is derived from an EMBL/GenBank/DDBJ whole genome shotgun (WGS) entry which is preliminary data.</text>
</comment>
<name>A0AA43TYI9_9LECA</name>
<gene>
    <name evidence="1" type="ORF">OHK93_003738</name>
</gene>
<evidence type="ECO:0000313" key="2">
    <source>
        <dbReference type="Proteomes" id="UP001161017"/>
    </source>
</evidence>
<accession>A0AA43TYI9</accession>
<organism evidence="1 2">
    <name type="scientific">Ramalina farinacea</name>
    <dbReference type="NCBI Taxonomy" id="258253"/>
    <lineage>
        <taxon>Eukaryota</taxon>
        <taxon>Fungi</taxon>
        <taxon>Dikarya</taxon>
        <taxon>Ascomycota</taxon>
        <taxon>Pezizomycotina</taxon>
        <taxon>Lecanoromycetes</taxon>
        <taxon>OSLEUM clade</taxon>
        <taxon>Lecanoromycetidae</taxon>
        <taxon>Lecanorales</taxon>
        <taxon>Lecanorineae</taxon>
        <taxon>Ramalinaceae</taxon>
        <taxon>Ramalina</taxon>
    </lineage>
</organism>
<protein>
    <submittedName>
        <fullName evidence="1">Uncharacterized protein</fullName>
    </submittedName>
</protein>
<reference evidence="1" key="1">
    <citation type="journal article" date="2023" name="Genome Biol. Evol.">
        <title>First Whole Genome Sequence and Flow Cytometry Genome Size Data for the Lichen-Forming Fungus Ramalina farinacea (Ascomycota).</title>
        <authorList>
            <person name="Llewellyn T."/>
            <person name="Mian S."/>
            <person name="Hill R."/>
            <person name="Leitch I.J."/>
            <person name="Gaya E."/>
        </authorList>
    </citation>
    <scope>NUCLEOTIDE SEQUENCE</scope>
    <source>
        <strain evidence="1">LIQ254RAFAR</strain>
    </source>
</reference>
<keyword evidence="2" id="KW-1185">Reference proteome</keyword>
<sequence>MEAAPVLFQKSTFRFDFDAYHLCDFPALSMVARLYVPIGIFAPSSTVNVRTYRFMKRVIIDVDSRVRSSELAWQMPMYCDPLYEEHLREKCLLPFTHPEVSGDTFLLRFLNATPTFGDEEWFYFAFGHLKGFKKTEIQMFVPRQGDGSEMAAEVGKRFFNRLAFRFRFDIPGGVCEQGEIGDEEFRAPTVTFYPQGKTFGSSKAKAAEVRALLDGKI</sequence>
<proteinExistence type="predicted"/>